<keyword evidence="1" id="KW-0732">Signal</keyword>
<name>A0A1H2VJV9_9FLAO</name>
<evidence type="ECO:0008006" key="4">
    <source>
        <dbReference type="Google" id="ProtNLM"/>
    </source>
</evidence>
<sequence>MKKLLFLIITILSLACHAQDDKNILLPQNQKQSNFFDNFTIGGNIGASFGNNLWGVSLAPRIGYKVTEDFEVAFSVNYYYQKSPNVQYNSLSLGPSLNYYIARNFYVKTSYQHYFIDQKTRGISEHYKREESALYLGAGYMQYLGGRSYLRLGFSYNVLYDKDKSIFSSGLSPEVGIVIGL</sequence>
<organism evidence="2 3">
    <name type="scientific">Capnocytophaga granulosa</name>
    <dbReference type="NCBI Taxonomy" id="45242"/>
    <lineage>
        <taxon>Bacteria</taxon>
        <taxon>Pseudomonadati</taxon>
        <taxon>Bacteroidota</taxon>
        <taxon>Flavobacteriia</taxon>
        <taxon>Flavobacteriales</taxon>
        <taxon>Flavobacteriaceae</taxon>
        <taxon>Capnocytophaga</taxon>
    </lineage>
</organism>
<gene>
    <name evidence="2" type="ORF">SAMN05444420_103208</name>
</gene>
<dbReference type="AlphaFoldDB" id="A0A1H2VJV9"/>
<comment type="caution">
    <text evidence="2">The sequence shown here is derived from an EMBL/GenBank/DDBJ whole genome shotgun (WGS) entry which is preliminary data.</text>
</comment>
<proteinExistence type="predicted"/>
<dbReference type="OrthoDB" id="1148680at2"/>
<dbReference type="PROSITE" id="PS51257">
    <property type="entry name" value="PROKAR_LIPOPROTEIN"/>
    <property type="match status" value="1"/>
</dbReference>
<keyword evidence="3" id="KW-1185">Reference proteome</keyword>
<dbReference type="InterPro" id="IPR011250">
    <property type="entry name" value="OMP/PagP_B-barrel"/>
</dbReference>
<dbReference type="RefSeq" id="WP_016420563.1">
    <property type="nucleotide sequence ID" value="NZ_FNND01000003.1"/>
</dbReference>
<dbReference type="SUPFAM" id="SSF56925">
    <property type="entry name" value="OMPA-like"/>
    <property type="match status" value="1"/>
</dbReference>
<accession>A0A1H2VJV9</accession>
<dbReference type="EMBL" id="FNND01000003">
    <property type="protein sequence ID" value="SDW68631.1"/>
    <property type="molecule type" value="Genomic_DNA"/>
</dbReference>
<dbReference type="Proteomes" id="UP000182771">
    <property type="component" value="Unassembled WGS sequence"/>
</dbReference>
<feature type="signal peptide" evidence="1">
    <location>
        <begin position="1"/>
        <end position="18"/>
    </location>
</feature>
<evidence type="ECO:0000256" key="1">
    <source>
        <dbReference type="SAM" id="SignalP"/>
    </source>
</evidence>
<reference evidence="2 3" key="1">
    <citation type="submission" date="2016-10" db="EMBL/GenBank/DDBJ databases">
        <authorList>
            <person name="Varghese N."/>
            <person name="Submissions S."/>
        </authorList>
    </citation>
    <scope>NUCLEOTIDE SEQUENCE [LARGE SCALE GENOMIC DNA]</scope>
    <source>
        <strain evidence="2 3">DSM 11449</strain>
    </source>
</reference>
<evidence type="ECO:0000313" key="3">
    <source>
        <dbReference type="Proteomes" id="UP000182771"/>
    </source>
</evidence>
<dbReference type="GeneID" id="85016860"/>
<evidence type="ECO:0000313" key="2">
    <source>
        <dbReference type="EMBL" id="SDW68631.1"/>
    </source>
</evidence>
<protein>
    <recommendedName>
        <fullName evidence="4">Outer membrane protein beta-barrel domain-containing protein</fullName>
    </recommendedName>
</protein>
<feature type="chain" id="PRO_5029004901" description="Outer membrane protein beta-barrel domain-containing protein" evidence="1">
    <location>
        <begin position="19"/>
        <end position="181"/>
    </location>
</feature>